<dbReference type="Gene3D" id="3.40.50.720">
    <property type="entry name" value="NAD(P)-binding Rossmann-like Domain"/>
    <property type="match status" value="1"/>
</dbReference>
<name>A0A8G2F584_9PROT</name>
<proteinExistence type="inferred from homology"/>
<dbReference type="PANTHER" id="PTHR42760">
    <property type="entry name" value="SHORT-CHAIN DEHYDROGENASES/REDUCTASES FAMILY MEMBER"/>
    <property type="match status" value="1"/>
</dbReference>
<dbReference type="EMBL" id="FNBW01000017">
    <property type="protein sequence ID" value="SDG42830.1"/>
    <property type="molecule type" value="Genomic_DNA"/>
</dbReference>
<evidence type="ECO:0000313" key="4">
    <source>
        <dbReference type="Proteomes" id="UP000198615"/>
    </source>
</evidence>
<gene>
    <name evidence="3" type="ORF">SAMN05660686_04362</name>
</gene>
<dbReference type="InterPro" id="IPR020904">
    <property type="entry name" value="Sc_DH/Rdtase_CS"/>
</dbReference>
<comment type="caution">
    <text evidence="3">The sequence shown here is derived from an EMBL/GenBank/DDBJ whole genome shotgun (WGS) entry which is preliminary data.</text>
</comment>
<dbReference type="PRINTS" id="PR00080">
    <property type="entry name" value="SDRFAMILY"/>
</dbReference>
<sequence>MTDTPQTHAGRVAVVTGGGSGIGRAIAEALATAGALVAVLDANGNAAEETAGALAGAGHKAMAVTCDVARWEDMEAAAHEVTAGLGVADILVNNAGISPKHTGKPAPTLEMDPAEWAHVLAVNLTGAFHGVRAFGPGMAARGWGSIVNQSSVSAKRHLDFVGVHYPASKAGLIGLTKQLAGELGPSNINVNALAPGRIETPLMRGVDPAVNEAARQDTPMRRLGQPQDVAAAALYLTSEAGHFVTGQVLDVAGGWMIS</sequence>
<evidence type="ECO:0000313" key="3">
    <source>
        <dbReference type="EMBL" id="SDG42830.1"/>
    </source>
</evidence>
<dbReference type="NCBIfam" id="NF005559">
    <property type="entry name" value="PRK07231.1"/>
    <property type="match status" value="1"/>
</dbReference>
<dbReference type="PANTHER" id="PTHR42760:SF135">
    <property type="entry name" value="BLL7886 PROTEIN"/>
    <property type="match status" value="1"/>
</dbReference>
<dbReference type="PROSITE" id="PS00061">
    <property type="entry name" value="ADH_SHORT"/>
    <property type="match status" value="1"/>
</dbReference>
<dbReference type="SUPFAM" id="SSF51735">
    <property type="entry name" value="NAD(P)-binding Rossmann-fold domains"/>
    <property type="match status" value="1"/>
</dbReference>
<evidence type="ECO:0000256" key="2">
    <source>
        <dbReference type="ARBA" id="ARBA00023002"/>
    </source>
</evidence>
<dbReference type="OrthoDB" id="9803333at2"/>
<dbReference type="AlphaFoldDB" id="A0A8G2F584"/>
<reference evidence="3 4" key="1">
    <citation type="submission" date="2016-10" db="EMBL/GenBank/DDBJ databases">
        <authorList>
            <person name="Varghese N."/>
            <person name="Submissions S."/>
        </authorList>
    </citation>
    <scope>NUCLEOTIDE SEQUENCE [LARGE SCALE GENOMIC DNA]</scope>
    <source>
        <strain evidence="3 4">DSM 18839</strain>
    </source>
</reference>
<dbReference type="NCBIfam" id="NF009466">
    <property type="entry name" value="PRK12826.1-2"/>
    <property type="match status" value="1"/>
</dbReference>
<comment type="similarity">
    <text evidence="1">Belongs to the short-chain dehydrogenases/reductases (SDR) family.</text>
</comment>
<accession>A0A8G2F584</accession>
<dbReference type="InterPro" id="IPR002347">
    <property type="entry name" value="SDR_fam"/>
</dbReference>
<dbReference type="GO" id="GO:0030497">
    <property type="term" value="P:fatty acid elongation"/>
    <property type="evidence" value="ECO:0007669"/>
    <property type="project" value="TreeGrafter"/>
</dbReference>
<keyword evidence="2" id="KW-0560">Oxidoreductase</keyword>
<evidence type="ECO:0000256" key="1">
    <source>
        <dbReference type="ARBA" id="ARBA00006484"/>
    </source>
</evidence>
<protein>
    <submittedName>
        <fullName evidence="3">3-oxoacyl-[acyl-carrier protein] reductase</fullName>
    </submittedName>
</protein>
<dbReference type="RefSeq" id="WP_093153787.1">
    <property type="nucleotide sequence ID" value="NZ_FNBW01000017.1"/>
</dbReference>
<dbReference type="PRINTS" id="PR00081">
    <property type="entry name" value="GDHRDH"/>
</dbReference>
<dbReference type="InterPro" id="IPR036291">
    <property type="entry name" value="NAD(P)-bd_dom_sf"/>
</dbReference>
<dbReference type="GO" id="GO:0016616">
    <property type="term" value="F:oxidoreductase activity, acting on the CH-OH group of donors, NAD or NADP as acceptor"/>
    <property type="evidence" value="ECO:0007669"/>
    <property type="project" value="TreeGrafter"/>
</dbReference>
<organism evidence="3 4">
    <name type="scientific">Thalassobaculum litoreum DSM 18839</name>
    <dbReference type="NCBI Taxonomy" id="1123362"/>
    <lineage>
        <taxon>Bacteria</taxon>
        <taxon>Pseudomonadati</taxon>
        <taxon>Pseudomonadota</taxon>
        <taxon>Alphaproteobacteria</taxon>
        <taxon>Rhodospirillales</taxon>
        <taxon>Thalassobaculaceae</taxon>
        <taxon>Thalassobaculum</taxon>
    </lineage>
</organism>
<dbReference type="Proteomes" id="UP000198615">
    <property type="component" value="Unassembled WGS sequence"/>
</dbReference>
<dbReference type="FunFam" id="3.40.50.720:FF:000173">
    <property type="entry name" value="3-oxoacyl-[acyl-carrier protein] reductase"/>
    <property type="match status" value="1"/>
</dbReference>
<keyword evidence="4" id="KW-1185">Reference proteome</keyword>
<dbReference type="Pfam" id="PF13561">
    <property type="entry name" value="adh_short_C2"/>
    <property type="match status" value="1"/>
</dbReference>